<feature type="domain" description="HTH OST-type" evidence="2">
    <location>
        <begin position="641"/>
        <end position="717"/>
    </location>
</feature>
<sequence>MRRYVDIHGSPATLMLISGDVNFSTELSDFRHRQQIRVVLLHGSSAPEALTTCAHECYSFSEVAAGVPFRTPQPKGQPRCCELVVQDLPMDKEYSLVDKRLRQLSDNCGGRVLSISGARAVLRFPTPDAALRASKRMDGEDVFGYTISVELHDTRRRRSRGLRGGSKRSSSSSTSRSPESSSAEADSGFEIGTWCPEDLTNSMPGLEAEATPEARKSRSVGRVSPFFRCSSQPEVPTTHHVSSEAAAMSLLSLRTSSVSPGPRLCTSAKSSHLHGRAMSEHGGSSTGGFERPHILTRPQGSPGNLSPKSPQGKNLATKAGVQDSPAQLETGPVEVQVTNLDRGIETPELKKKLLALFQEHVTVLHASLLLQPDGSLEASVRVPSVADARRAVECLHQHRLGLHCLHLSFNEDELLSSSQQQTTEPVYCALHYNSASASVVSSSTSALSSSSPWALWVAMPAPLPEVSLGRTEWIARLGNLLDSHMGSLPLDSFQACYEAEFGPLPVAALSEPWKEGSVPLEHLVLSTPGVSVVTTVQGYKRAVRKPAESLQTPKPKGGVKGYLRALEELSREIVEMLSWQPRCSLPLHRFIPAYHRHFGRQCRLADYGFLKLLDLLAAIGHVVEILGYGHTRVLTLTHEAQMKRFAADVRCLFKQKDGPKSLLLSSLLHHFREIHRKPLEVADYGACSLDDLLEALPKSVLVVEQRDGNTVLTVPERVPTAEEAEKLRQFAKELVLLLGSTSNSGLPLSQLSLAYLQRFGRKLCAAKYGPFRKLLSLLQAIPDVAQVHGAGHRRMVRLAPGYQLLTPADSGDQVSSPAQPPQSPAGNREVKEGTEEERQRMQEEESMLDLLSEQPGGSLDLGQLWDAFHARFSSYPSMPLLRHLEAKGCITLDRKAGRMRLSPRHVVARQLYRLLRSHRDLSHESPCAFMPLARLEKAYRERHGAPPGIGHLGFASLEGVLLSLPEYFNVFGSEEGVRVSLADTDTKQEVGTLSSPAHQAGQDKLTTEEGDEASSELATTASSSPVISLERDASVAGSSESGSEPELLQLCLDDLLDRPIPSGIPSPVIQPEVSPAGGSVTAETTDLMQFDQADCVAESSLADVSAKLFDSMTTSAAPRARRRIAAFFPVPMAQ</sequence>
<comment type="caution">
    <text evidence="3">The sequence shown here is derived from an EMBL/GenBank/DDBJ whole genome shotgun (WGS) entry which is preliminary data.</text>
</comment>
<dbReference type="CDD" id="cd08824">
    <property type="entry name" value="LOTUS"/>
    <property type="match status" value="1"/>
</dbReference>
<proteinExistence type="predicted"/>
<accession>A0AAQ4FEL0</accession>
<organism evidence="3 4">
    <name type="scientific">Amblyomma americanum</name>
    <name type="common">Lone star tick</name>
    <dbReference type="NCBI Taxonomy" id="6943"/>
    <lineage>
        <taxon>Eukaryota</taxon>
        <taxon>Metazoa</taxon>
        <taxon>Ecdysozoa</taxon>
        <taxon>Arthropoda</taxon>
        <taxon>Chelicerata</taxon>
        <taxon>Arachnida</taxon>
        <taxon>Acari</taxon>
        <taxon>Parasitiformes</taxon>
        <taxon>Ixodida</taxon>
        <taxon>Ixodoidea</taxon>
        <taxon>Ixodidae</taxon>
        <taxon>Amblyomminae</taxon>
        <taxon>Amblyomma</taxon>
    </lineage>
</organism>
<feature type="region of interest" description="Disordered" evidence="1">
    <location>
        <begin position="806"/>
        <end position="849"/>
    </location>
</feature>
<feature type="compositionally biased region" description="Basic and acidic residues" evidence="1">
    <location>
        <begin position="828"/>
        <end position="843"/>
    </location>
</feature>
<dbReference type="SUPFAM" id="SSF54928">
    <property type="entry name" value="RNA-binding domain, RBD"/>
    <property type="match status" value="1"/>
</dbReference>
<dbReference type="Gene3D" id="3.30.70.330">
    <property type="match status" value="2"/>
</dbReference>
<dbReference type="InterPro" id="IPR012677">
    <property type="entry name" value="Nucleotide-bd_a/b_plait_sf"/>
</dbReference>
<dbReference type="Proteomes" id="UP001321473">
    <property type="component" value="Unassembled WGS sequence"/>
</dbReference>
<feature type="domain" description="HTH OST-type" evidence="2">
    <location>
        <begin position="565"/>
        <end position="639"/>
    </location>
</feature>
<evidence type="ECO:0000313" key="3">
    <source>
        <dbReference type="EMBL" id="KAK8785253.1"/>
    </source>
</evidence>
<dbReference type="InterPro" id="IPR035979">
    <property type="entry name" value="RBD_domain_sf"/>
</dbReference>
<dbReference type="InterPro" id="IPR034189">
    <property type="entry name" value="MARF1_RRM1"/>
</dbReference>
<protein>
    <recommendedName>
        <fullName evidence="2">HTH OST-type domain-containing protein</fullName>
    </recommendedName>
</protein>
<reference evidence="3 4" key="1">
    <citation type="journal article" date="2023" name="Arcadia Sci">
        <title>De novo assembly of a long-read Amblyomma americanum tick genome.</title>
        <authorList>
            <person name="Chou S."/>
            <person name="Poskanzer K.E."/>
            <person name="Rollins M."/>
            <person name="Thuy-Boun P.S."/>
        </authorList>
    </citation>
    <scope>NUCLEOTIDE SEQUENCE [LARGE SCALE GENOMIC DNA]</scope>
    <source>
        <strain evidence="3">F_SG_1</strain>
        <tissue evidence="3">Salivary glands</tissue>
    </source>
</reference>
<evidence type="ECO:0000313" key="4">
    <source>
        <dbReference type="Proteomes" id="UP001321473"/>
    </source>
</evidence>
<evidence type="ECO:0000259" key="2">
    <source>
        <dbReference type="PROSITE" id="PS51644"/>
    </source>
</evidence>
<dbReference type="PROSITE" id="PS51644">
    <property type="entry name" value="HTH_OST"/>
    <property type="match status" value="4"/>
</dbReference>
<dbReference type="InterPro" id="IPR025605">
    <property type="entry name" value="OST-HTH/LOTUS_dom"/>
</dbReference>
<dbReference type="Gene3D" id="3.30.420.610">
    <property type="entry name" value="LOTUS domain-like"/>
    <property type="match status" value="4"/>
</dbReference>
<name>A0AAQ4FEL0_AMBAM</name>
<gene>
    <name evidence="3" type="ORF">V5799_008384</name>
</gene>
<dbReference type="Pfam" id="PF12872">
    <property type="entry name" value="OST-HTH"/>
    <property type="match status" value="4"/>
</dbReference>
<dbReference type="InterPro" id="IPR041966">
    <property type="entry name" value="LOTUS-like"/>
</dbReference>
<feature type="region of interest" description="Disordered" evidence="1">
    <location>
        <begin position="988"/>
        <end position="1043"/>
    </location>
</feature>
<evidence type="ECO:0000256" key="1">
    <source>
        <dbReference type="SAM" id="MobiDB-lite"/>
    </source>
</evidence>
<feature type="region of interest" description="Disordered" evidence="1">
    <location>
        <begin position="154"/>
        <end position="221"/>
    </location>
</feature>
<feature type="domain" description="HTH OST-type" evidence="2">
    <location>
        <begin position="726"/>
        <end position="800"/>
    </location>
</feature>
<dbReference type="Pfam" id="PF11608">
    <property type="entry name" value="RRM_MARF1"/>
    <property type="match status" value="1"/>
</dbReference>
<feature type="compositionally biased region" description="Low complexity" evidence="1">
    <location>
        <begin position="167"/>
        <end position="182"/>
    </location>
</feature>
<keyword evidence="4" id="KW-1185">Reference proteome</keyword>
<dbReference type="GO" id="GO:0003676">
    <property type="term" value="F:nucleic acid binding"/>
    <property type="evidence" value="ECO:0007669"/>
    <property type="project" value="InterPro"/>
</dbReference>
<dbReference type="AlphaFoldDB" id="A0AAQ4FEL0"/>
<feature type="compositionally biased region" description="Polar residues" evidence="1">
    <location>
        <begin position="298"/>
        <end position="314"/>
    </location>
</feature>
<feature type="domain" description="HTH OST-type" evidence="2">
    <location>
        <begin position="903"/>
        <end position="985"/>
    </location>
</feature>
<feature type="compositionally biased region" description="Low complexity" evidence="1">
    <location>
        <begin position="1034"/>
        <end position="1043"/>
    </location>
</feature>
<feature type="region of interest" description="Disordered" evidence="1">
    <location>
        <begin position="268"/>
        <end position="330"/>
    </location>
</feature>
<feature type="compositionally biased region" description="Low complexity" evidence="1">
    <location>
        <begin position="1015"/>
        <end position="1024"/>
    </location>
</feature>
<dbReference type="EMBL" id="JARKHS020003739">
    <property type="protein sequence ID" value="KAK8785253.1"/>
    <property type="molecule type" value="Genomic_DNA"/>
</dbReference>